<dbReference type="Proteomes" id="UP000176996">
    <property type="component" value="Unassembled WGS sequence"/>
</dbReference>
<dbReference type="SUPFAM" id="SSF54719">
    <property type="entry name" value="Fe,Mn superoxide dismutase (SOD), C-terminal domain"/>
    <property type="match status" value="1"/>
</dbReference>
<sequence>MKHELPTLPYSYDALEPFIDMETMRIHHAKHHQAYVDKLNTALEKYPHLQEKTVEELLKDLSGVPEEIRGAVRNHGGGHYNHSLFWKWMTPPIIGKDAPTGEFLKQIEVSFGSFETFKEVFTNSALACFGSGWAWLIKDASGGLTVISTANQDSPISQGLVPLLGLDVWEHAYYIKYQNRRADYITAWWNVVNWGNISE</sequence>
<dbReference type="PRINTS" id="PR01703">
    <property type="entry name" value="MNSODISMTASE"/>
</dbReference>
<dbReference type="GO" id="GO:0005737">
    <property type="term" value="C:cytoplasm"/>
    <property type="evidence" value="ECO:0007669"/>
    <property type="project" value="TreeGrafter"/>
</dbReference>
<dbReference type="Pfam" id="PF00081">
    <property type="entry name" value="Sod_Fe_N"/>
    <property type="match status" value="1"/>
</dbReference>
<dbReference type="EC" id="1.15.1.1" evidence="2 6"/>
<feature type="domain" description="Manganese/iron superoxide dismutase N-terminal" evidence="7">
    <location>
        <begin position="2"/>
        <end position="89"/>
    </location>
</feature>
<dbReference type="PANTHER" id="PTHR43595:SF2">
    <property type="entry name" value="SMALL RIBOSOMAL SUBUNIT PROTEIN MS42"/>
    <property type="match status" value="1"/>
</dbReference>
<dbReference type="Gene3D" id="1.10.287.990">
    <property type="entry name" value="Fe,Mn superoxide dismutase (SOD) domain"/>
    <property type="match status" value="1"/>
</dbReference>
<dbReference type="PANTHER" id="PTHR43595">
    <property type="entry name" value="37S RIBOSOMAL PROTEIN S26, MITOCHONDRIAL"/>
    <property type="match status" value="1"/>
</dbReference>
<keyword evidence="3 5" id="KW-0479">Metal-binding</keyword>
<feature type="binding site" evidence="5">
    <location>
        <position position="27"/>
    </location>
    <ligand>
        <name>Mn(2+)</name>
        <dbReference type="ChEBI" id="CHEBI:29035"/>
    </ligand>
</feature>
<evidence type="ECO:0000256" key="2">
    <source>
        <dbReference type="ARBA" id="ARBA00012682"/>
    </source>
</evidence>
<reference evidence="9 10" key="1">
    <citation type="journal article" date="2016" name="Nat. Commun.">
        <title>Thousands of microbial genomes shed light on interconnected biogeochemical processes in an aquifer system.</title>
        <authorList>
            <person name="Anantharaman K."/>
            <person name="Brown C.T."/>
            <person name="Hug L.A."/>
            <person name="Sharon I."/>
            <person name="Castelle C.J."/>
            <person name="Probst A.J."/>
            <person name="Thomas B.C."/>
            <person name="Singh A."/>
            <person name="Wilkins M.J."/>
            <person name="Karaoz U."/>
            <person name="Brodie E.L."/>
            <person name="Williams K.H."/>
            <person name="Hubbard S.S."/>
            <person name="Banfield J.F."/>
        </authorList>
    </citation>
    <scope>NUCLEOTIDE SEQUENCE [LARGE SCALE GENOMIC DNA]</scope>
</reference>
<keyword evidence="4 6" id="KW-0560">Oxidoreductase</keyword>
<dbReference type="Gene3D" id="3.55.40.20">
    <property type="entry name" value="Iron/manganese superoxide dismutase, C-terminal domain"/>
    <property type="match status" value="1"/>
</dbReference>
<evidence type="ECO:0000259" key="8">
    <source>
        <dbReference type="Pfam" id="PF02777"/>
    </source>
</evidence>
<dbReference type="InterPro" id="IPR019831">
    <property type="entry name" value="Mn/Fe_SOD_N"/>
</dbReference>
<organism evidence="9 10">
    <name type="scientific">Candidatus Jorgensenbacteria bacterium RIFCSPLOWO2_01_FULL_45_25b</name>
    <dbReference type="NCBI Taxonomy" id="1798471"/>
    <lineage>
        <taxon>Bacteria</taxon>
        <taxon>Candidatus Joergenseniibacteriota</taxon>
    </lineage>
</organism>
<dbReference type="EMBL" id="MFKK01000002">
    <property type="protein sequence ID" value="OGG42493.1"/>
    <property type="molecule type" value="Genomic_DNA"/>
</dbReference>
<dbReference type="FunFam" id="1.10.287.990:FF:000001">
    <property type="entry name" value="Superoxide dismutase"/>
    <property type="match status" value="1"/>
</dbReference>
<feature type="binding site" evidence="5">
    <location>
        <position position="171"/>
    </location>
    <ligand>
        <name>Mn(2+)</name>
        <dbReference type="ChEBI" id="CHEBI:29035"/>
    </ligand>
</feature>
<evidence type="ECO:0000256" key="1">
    <source>
        <dbReference type="ARBA" id="ARBA00008714"/>
    </source>
</evidence>
<name>A0A1F6C093_9BACT</name>
<protein>
    <recommendedName>
        <fullName evidence="2 6">Superoxide dismutase</fullName>
        <ecNumber evidence="2 6">1.15.1.1</ecNumber>
    </recommendedName>
</protein>
<feature type="binding site" evidence="5">
    <location>
        <position position="167"/>
    </location>
    <ligand>
        <name>Mn(2+)</name>
        <dbReference type="ChEBI" id="CHEBI:29035"/>
    </ligand>
</feature>
<dbReference type="InterPro" id="IPR036314">
    <property type="entry name" value="SOD_C_sf"/>
</dbReference>
<feature type="domain" description="Manganese/iron superoxide dismutase C-terminal" evidence="8">
    <location>
        <begin position="99"/>
        <end position="198"/>
    </location>
</feature>
<dbReference type="InterPro" id="IPR019832">
    <property type="entry name" value="Mn/Fe_SOD_C"/>
</dbReference>
<evidence type="ECO:0000259" key="7">
    <source>
        <dbReference type="Pfam" id="PF00081"/>
    </source>
</evidence>
<dbReference type="GO" id="GO:0004784">
    <property type="term" value="F:superoxide dismutase activity"/>
    <property type="evidence" value="ECO:0007669"/>
    <property type="project" value="UniProtKB-EC"/>
</dbReference>
<feature type="binding site" evidence="5">
    <location>
        <position position="82"/>
    </location>
    <ligand>
        <name>Mn(2+)</name>
        <dbReference type="ChEBI" id="CHEBI:29035"/>
    </ligand>
</feature>
<dbReference type="FunFam" id="3.55.40.20:FF:000001">
    <property type="entry name" value="Superoxide dismutase"/>
    <property type="match status" value="1"/>
</dbReference>
<gene>
    <name evidence="9" type="ORF">A3A21_02795</name>
</gene>
<dbReference type="GO" id="GO:0046872">
    <property type="term" value="F:metal ion binding"/>
    <property type="evidence" value="ECO:0007669"/>
    <property type="project" value="UniProtKB-KW"/>
</dbReference>
<dbReference type="SUPFAM" id="SSF46609">
    <property type="entry name" value="Fe,Mn superoxide dismutase (SOD), N-terminal domain"/>
    <property type="match status" value="1"/>
</dbReference>
<dbReference type="AlphaFoldDB" id="A0A1F6C093"/>
<comment type="function">
    <text evidence="6">Destroys radicals which are normally produced within the cells and which are toxic to biological systems.</text>
</comment>
<comment type="similarity">
    <text evidence="1 6">Belongs to the iron/manganese superoxide dismutase family.</text>
</comment>
<evidence type="ECO:0000256" key="5">
    <source>
        <dbReference type="PIRSR" id="PIRSR000349-1"/>
    </source>
</evidence>
<dbReference type="InterPro" id="IPR001189">
    <property type="entry name" value="Mn/Fe_SOD"/>
</dbReference>
<dbReference type="Pfam" id="PF02777">
    <property type="entry name" value="Sod_Fe_C"/>
    <property type="match status" value="1"/>
</dbReference>
<evidence type="ECO:0000256" key="6">
    <source>
        <dbReference type="RuleBase" id="RU000414"/>
    </source>
</evidence>
<evidence type="ECO:0000313" key="9">
    <source>
        <dbReference type="EMBL" id="OGG42493.1"/>
    </source>
</evidence>
<evidence type="ECO:0000256" key="4">
    <source>
        <dbReference type="ARBA" id="ARBA00023002"/>
    </source>
</evidence>
<comment type="caution">
    <text evidence="9">The sequence shown here is derived from an EMBL/GenBank/DDBJ whole genome shotgun (WGS) entry which is preliminary data.</text>
</comment>
<evidence type="ECO:0000256" key="3">
    <source>
        <dbReference type="ARBA" id="ARBA00022723"/>
    </source>
</evidence>
<dbReference type="PIRSF" id="PIRSF000349">
    <property type="entry name" value="SODismutase"/>
    <property type="match status" value="1"/>
</dbReference>
<dbReference type="PROSITE" id="PS00088">
    <property type="entry name" value="SOD_MN"/>
    <property type="match status" value="1"/>
</dbReference>
<comment type="catalytic activity">
    <reaction evidence="6">
        <text>2 superoxide + 2 H(+) = H2O2 + O2</text>
        <dbReference type="Rhea" id="RHEA:20696"/>
        <dbReference type="ChEBI" id="CHEBI:15378"/>
        <dbReference type="ChEBI" id="CHEBI:15379"/>
        <dbReference type="ChEBI" id="CHEBI:16240"/>
        <dbReference type="ChEBI" id="CHEBI:18421"/>
        <dbReference type="EC" id="1.15.1.1"/>
    </reaction>
</comment>
<proteinExistence type="inferred from homology"/>
<dbReference type="InterPro" id="IPR036324">
    <property type="entry name" value="Mn/Fe_SOD_N_sf"/>
</dbReference>
<accession>A0A1F6C093</accession>
<evidence type="ECO:0000313" key="10">
    <source>
        <dbReference type="Proteomes" id="UP000176996"/>
    </source>
</evidence>
<dbReference type="InterPro" id="IPR019833">
    <property type="entry name" value="Mn/Fe_SOD_BS"/>
</dbReference>
<dbReference type="STRING" id="1798471.A3A21_02795"/>